<keyword evidence="9 17" id="KW-0133">Cell shape</keyword>
<feature type="binding site" evidence="17">
    <location>
        <position position="173"/>
    </location>
    <ligand>
        <name>UDP-N-acetyl-alpha-D-glucosamine</name>
        <dbReference type="ChEBI" id="CHEBI:57705"/>
    </ligand>
</feature>
<feature type="region of interest" description="Pyrophosphorylase" evidence="17">
    <location>
        <begin position="1"/>
        <end position="233"/>
    </location>
</feature>
<dbReference type="Proteomes" id="UP000461585">
    <property type="component" value="Unassembled WGS sequence"/>
</dbReference>
<feature type="binding site" evidence="17">
    <location>
        <position position="158"/>
    </location>
    <ligand>
        <name>UDP-N-acetyl-alpha-D-glucosamine</name>
        <dbReference type="ChEBI" id="CHEBI:57705"/>
    </ligand>
</feature>
<accession>A0A7X5KMH6</accession>
<dbReference type="GO" id="GO:0000902">
    <property type="term" value="P:cell morphogenesis"/>
    <property type="evidence" value="ECO:0007669"/>
    <property type="project" value="UniProtKB-UniRule"/>
</dbReference>
<dbReference type="GO" id="GO:0000287">
    <property type="term" value="F:magnesium ion binding"/>
    <property type="evidence" value="ECO:0007669"/>
    <property type="project" value="UniProtKB-UniRule"/>
</dbReference>
<comment type="subunit">
    <text evidence="17">Homotrimer.</text>
</comment>
<keyword evidence="3 17" id="KW-0963">Cytoplasm</keyword>
<feature type="active site" description="Proton acceptor" evidence="17">
    <location>
        <position position="366"/>
    </location>
</feature>
<keyword evidence="11 17" id="KW-0511">Multifunctional enzyme</keyword>
<dbReference type="Gene3D" id="3.90.550.10">
    <property type="entry name" value="Spore Coat Polysaccharide Biosynthesis Protein SpsA, Chain A"/>
    <property type="match status" value="1"/>
</dbReference>
<comment type="similarity">
    <text evidence="17">In the C-terminal section; belongs to the transferase hexapeptide repeat family.</text>
</comment>
<organism evidence="19 20">
    <name type="scientific">Anaerotalea alkaliphila</name>
    <dbReference type="NCBI Taxonomy" id="2662126"/>
    <lineage>
        <taxon>Bacteria</taxon>
        <taxon>Bacillati</taxon>
        <taxon>Bacillota</taxon>
        <taxon>Clostridia</taxon>
        <taxon>Eubacteriales</taxon>
        <taxon>Anaerotalea</taxon>
    </lineage>
</organism>
<evidence type="ECO:0000256" key="12">
    <source>
        <dbReference type="ARBA" id="ARBA00023315"/>
    </source>
</evidence>
<feature type="binding site" evidence="17">
    <location>
        <begin position="9"/>
        <end position="12"/>
    </location>
    <ligand>
        <name>UDP-N-acetyl-alpha-D-glucosamine</name>
        <dbReference type="ChEBI" id="CHEBI:57705"/>
    </ligand>
</feature>
<feature type="binding site" evidence="17">
    <location>
        <begin position="389"/>
        <end position="390"/>
    </location>
    <ligand>
        <name>acetyl-CoA</name>
        <dbReference type="ChEBI" id="CHEBI:57288"/>
    </ligand>
</feature>
<evidence type="ECO:0000256" key="16">
    <source>
        <dbReference type="ARBA" id="ARBA00049628"/>
    </source>
</evidence>
<evidence type="ECO:0000256" key="8">
    <source>
        <dbReference type="ARBA" id="ARBA00022842"/>
    </source>
</evidence>
<comment type="catalytic activity">
    <reaction evidence="15 17">
        <text>N-acetyl-alpha-D-glucosamine 1-phosphate + UTP + H(+) = UDP-N-acetyl-alpha-D-glucosamine + diphosphate</text>
        <dbReference type="Rhea" id="RHEA:13509"/>
        <dbReference type="ChEBI" id="CHEBI:15378"/>
        <dbReference type="ChEBI" id="CHEBI:33019"/>
        <dbReference type="ChEBI" id="CHEBI:46398"/>
        <dbReference type="ChEBI" id="CHEBI:57705"/>
        <dbReference type="ChEBI" id="CHEBI:57776"/>
        <dbReference type="EC" id="2.7.7.23"/>
    </reaction>
</comment>
<evidence type="ECO:0000256" key="14">
    <source>
        <dbReference type="ARBA" id="ARBA00048247"/>
    </source>
</evidence>
<comment type="similarity">
    <text evidence="17">In the N-terminal section; belongs to the N-acetylglucosamine-1-phosphate uridyltransferase family.</text>
</comment>
<dbReference type="UniPathway" id="UPA00973"/>
<dbReference type="NCBIfam" id="NF010934">
    <property type="entry name" value="PRK14354.1"/>
    <property type="match status" value="1"/>
</dbReference>
<evidence type="ECO:0000256" key="17">
    <source>
        <dbReference type="HAMAP-Rule" id="MF_01631"/>
    </source>
</evidence>
<evidence type="ECO:0000256" key="4">
    <source>
        <dbReference type="ARBA" id="ARBA00022679"/>
    </source>
</evidence>
<feature type="binding site" evidence="17">
    <location>
        <position position="369"/>
    </location>
    <ligand>
        <name>UDP-N-acetyl-alpha-D-glucosamine</name>
        <dbReference type="ChEBI" id="CHEBI:57705"/>
    </ligand>
</feature>
<dbReference type="GO" id="GO:0016020">
    <property type="term" value="C:membrane"/>
    <property type="evidence" value="ECO:0007669"/>
    <property type="project" value="GOC"/>
</dbReference>
<feature type="binding site" evidence="17">
    <location>
        <position position="77"/>
    </location>
    <ligand>
        <name>UDP-N-acetyl-alpha-D-glucosamine</name>
        <dbReference type="ChEBI" id="CHEBI:57705"/>
    </ligand>
</feature>
<protein>
    <recommendedName>
        <fullName evidence="17">Bifunctional protein GlmU</fullName>
    </recommendedName>
    <domain>
        <recommendedName>
            <fullName evidence="17">UDP-N-acetylglucosamine pyrophosphorylase</fullName>
            <ecNumber evidence="17">2.7.7.23</ecNumber>
        </recommendedName>
        <alternativeName>
            <fullName evidence="17">N-acetylglucosamine-1-phosphate uridyltransferase</fullName>
        </alternativeName>
    </domain>
    <domain>
        <recommendedName>
            <fullName evidence="17">Glucosamine-1-phosphate N-acetyltransferase</fullName>
            <ecNumber evidence="17">2.3.1.157</ecNumber>
        </recommendedName>
    </domain>
</protein>
<dbReference type="EC" id="2.7.7.23" evidence="17"/>
<dbReference type="InterPro" id="IPR029044">
    <property type="entry name" value="Nucleotide-diphossugar_trans"/>
</dbReference>
<dbReference type="CDD" id="cd02540">
    <property type="entry name" value="GT2_GlmU_N_bac"/>
    <property type="match status" value="1"/>
</dbReference>
<feature type="binding site" evidence="17">
    <location>
        <position position="231"/>
    </location>
    <ligand>
        <name>UDP-N-acetyl-alpha-D-glucosamine</name>
        <dbReference type="ChEBI" id="CHEBI:57705"/>
    </ligand>
</feature>
<dbReference type="SUPFAM" id="SSF53448">
    <property type="entry name" value="Nucleotide-diphospho-sugar transferases"/>
    <property type="match status" value="1"/>
</dbReference>
<feature type="region of interest" description="N-acetyltransferase" evidence="17">
    <location>
        <begin position="255"/>
        <end position="470"/>
    </location>
</feature>
<evidence type="ECO:0000259" key="18">
    <source>
        <dbReference type="Pfam" id="PF00483"/>
    </source>
</evidence>
<evidence type="ECO:0000256" key="10">
    <source>
        <dbReference type="ARBA" id="ARBA00022984"/>
    </source>
</evidence>
<keyword evidence="12 17" id="KW-0012">Acyltransferase</keyword>
<keyword evidence="13 17" id="KW-0961">Cell wall biogenesis/degradation</keyword>
<name>A0A7X5KMH6_9FIRM</name>
<dbReference type="RefSeq" id="WP_162369464.1">
    <property type="nucleotide sequence ID" value="NZ_JAAEEH010000005.1"/>
</dbReference>
<feature type="binding site" evidence="17">
    <location>
        <position position="380"/>
    </location>
    <ligand>
        <name>UDP-N-acetyl-alpha-D-glucosamine</name>
        <dbReference type="ChEBI" id="CHEBI:57705"/>
    </ligand>
</feature>
<comment type="catalytic activity">
    <reaction evidence="14 17">
        <text>alpha-D-glucosamine 1-phosphate + acetyl-CoA = N-acetyl-alpha-D-glucosamine 1-phosphate + CoA + H(+)</text>
        <dbReference type="Rhea" id="RHEA:13725"/>
        <dbReference type="ChEBI" id="CHEBI:15378"/>
        <dbReference type="ChEBI" id="CHEBI:57287"/>
        <dbReference type="ChEBI" id="CHEBI:57288"/>
        <dbReference type="ChEBI" id="CHEBI:57776"/>
        <dbReference type="ChEBI" id="CHEBI:58516"/>
        <dbReference type="EC" id="2.3.1.157"/>
    </reaction>
</comment>
<feature type="binding site" evidence="17">
    <location>
        <begin position="82"/>
        <end position="83"/>
    </location>
    <ligand>
        <name>UDP-N-acetyl-alpha-D-glucosamine</name>
        <dbReference type="ChEBI" id="CHEBI:57705"/>
    </ligand>
</feature>
<keyword evidence="10 17" id="KW-0573">Peptidoglycan synthesis</keyword>
<evidence type="ECO:0000256" key="5">
    <source>
        <dbReference type="ARBA" id="ARBA00022695"/>
    </source>
</evidence>
<feature type="binding site" evidence="17">
    <location>
        <position position="354"/>
    </location>
    <ligand>
        <name>UDP-N-acetyl-alpha-D-glucosamine</name>
        <dbReference type="ChEBI" id="CHEBI:57705"/>
    </ligand>
</feature>
<reference evidence="19 20" key="1">
    <citation type="submission" date="2020-01" db="EMBL/GenBank/DDBJ databases">
        <title>Anaeroalcalibacter tamaniensis gen. nov., sp. nov., moderately halophilic strictly anaerobic fermenter bacterium from mud volcano of Taman peninsula.</title>
        <authorList>
            <person name="Frolova A."/>
            <person name="Merkel A.Y."/>
            <person name="Slobodkin A.I."/>
        </authorList>
    </citation>
    <scope>NUCLEOTIDE SEQUENCE [LARGE SCALE GENOMIC DNA]</scope>
    <source>
        <strain evidence="19 20">F-3ap</strain>
    </source>
</reference>
<feature type="binding site" evidence="17">
    <location>
        <position position="443"/>
    </location>
    <ligand>
        <name>acetyl-CoA</name>
        <dbReference type="ChEBI" id="CHEBI:57288"/>
    </ligand>
</feature>
<dbReference type="GO" id="GO:0005737">
    <property type="term" value="C:cytoplasm"/>
    <property type="evidence" value="ECO:0007669"/>
    <property type="project" value="UniProtKB-SubCell"/>
</dbReference>
<dbReference type="EC" id="2.3.1.157" evidence="17"/>
<comment type="caution">
    <text evidence="19">The sequence shown here is derived from an EMBL/GenBank/DDBJ whole genome shotgun (WGS) entry which is preliminary data.</text>
</comment>
<keyword evidence="4 17" id="KW-0808">Transferase</keyword>
<dbReference type="GO" id="GO:0006048">
    <property type="term" value="P:UDP-N-acetylglucosamine biosynthetic process"/>
    <property type="evidence" value="ECO:0007669"/>
    <property type="project" value="UniProtKB-UniPathway"/>
</dbReference>
<keyword evidence="20" id="KW-1185">Reference proteome</keyword>
<dbReference type="GO" id="GO:0019134">
    <property type="term" value="F:glucosamine-1-phosphate N-acetyltransferase activity"/>
    <property type="evidence" value="ECO:0007669"/>
    <property type="project" value="UniProtKB-UniRule"/>
</dbReference>
<gene>
    <name evidence="17 19" type="primary">glmU</name>
    <name evidence="19" type="ORF">GXN74_03135</name>
</gene>
<sequence length="470" mass="50527">MHKIKAVILAAGAGTRMKSEVPKVLHKVLDRTMLDYVLEAAEEAGAQEVCIVVGHKGDMVVSHVEKTGRTNVVFAVQEQQLGTGHAVMQAGDFIGEEGQVLILFGDTPLIGGDTLASLVRTHQEEGNQATVLSTHVDDPTGYGRIIRGGDGTFVKSVEHKDANETERTSKEINSGMYCFEAKALGSALQKITPHNVQGEYYLPDTLAILKEAGGKVGAAPVECSDEVLGVNSRVQLAEATGILQKRINTCWMEAGVTILSPETTFIGKDVVFENDVTVYPGVWMEGKCFVGSGSVIGSHSRIEGTRIGRNNEIVQSVILDSSMGEGNHVGPFAYIRPNSTLGDRIKIGDFVEIKNAVIGDGTKVSHLTYIGDADVGKDINFGCGTVVVNYDGYHKHRSVIEDGAFIGCNTNLISPVHIEKNAYTAAGSTITMDVPENALGIARAKQTNKEGWVQKYKAINEKVENQEDSR</sequence>
<dbReference type="GO" id="GO:0009252">
    <property type="term" value="P:peptidoglycan biosynthetic process"/>
    <property type="evidence" value="ECO:0007669"/>
    <property type="project" value="UniProtKB-UniRule"/>
</dbReference>
<comment type="subcellular location">
    <subcellularLocation>
        <location evidence="17">Cytoplasm</location>
    </subcellularLocation>
</comment>
<dbReference type="PANTHER" id="PTHR43584">
    <property type="entry name" value="NUCLEOTIDYL TRANSFERASE"/>
    <property type="match status" value="1"/>
</dbReference>
<dbReference type="AlphaFoldDB" id="A0A7X5KMH6"/>
<dbReference type="GO" id="GO:0008360">
    <property type="term" value="P:regulation of cell shape"/>
    <property type="evidence" value="ECO:0007669"/>
    <property type="project" value="UniProtKB-KW"/>
</dbReference>
<evidence type="ECO:0000256" key="1">
    <source>
        <dbReference type="ARBA" id="ARBA00005166"/>
    </source>
</evidence>
<comment type="pathway">
    <text evidence="1 17">Nucleotide-sugar biosynthesis; UDP-N-acetyl-alpha-D-glucosamine biosynthesis; N-acetyl-alpha-D-glucosamine 1-phosphate from alpha-D-glucosamine 6-phosphate (route II): step 2/2.</text>
</comment>
<dbReference type="InterPro" id="IPR005835">
    <property type="entry name" value="NTP_transferase_dom"/>
</dbReference>
<evidence type="ECO:0000313" key="19">
    <source>
        <dbReference type="EMBL" id="NDL66738.1"/>
    </source>
</evidence>
<feature type="binding site" evidence="17">
    <location>
        <position position="336"/>
    </location>
    <ligand>
        <name>UDP-N-acetyl-alpha-D-glucosamine</name>
        <dbReference type="ChEBI" id="CHEBI:57705"/>
    </ligand>
</feature>
<evidence type="ECO:0000256" key="6">
    <source>
        <dbReference type="ARBA" id="ARBA00022723"/>
    </source>
</evidence>
<dbReference type="Gene3D" id="2.160.10.10">
    <property type="entry name" value="Hexapeptide repeat proteins"/>
    <property type="match status" value="1"/>
</dbReference>
<evidence type="ECO:0000256" key="2">
    <source>
        <dbReference type="ARBA" id="ARBA00005208"/>
    </source>
</evidence>
<dbReference type="PANTHER" id="PTHR43584:SF3">
    <property type="entry name" value="BIFUNCTIONAL PROTEIN GLMU"/>
    <property type="match status" value="1"/>
</dbReference>
<evidence type="ECO:0000256" key="9">
    <source>
        <dbReference type="ARBA" id="ARBA00022960"/>
    </source>
</evidence>
<feature type="region of interest" description="Linker" evidence="17">
    <location>
        <begin position="234"/>
        <end position="254"/>
    </location>
</feature>
<feature type="binding site" evidence="17">
    <location>
        <position position="231"/>
    </location>
    <ligand>
        <name>Mg(2+)</name>
        <dbReference type="ChEBI" id="CHEBI:18420"/>
    </ligand>
</feature>
<dbReference type="SUPFAM" id="SSF51161">
    <property type="entry name" value="Trimeric LpxA-like enzymes"/>
    <property type="match status" value="1"/>
</dbReference>
<feature type="domain" description="Nucleotidyl transferase" evidence="18">
    <location>
        <begin position="5"/>
        <end position="194"/>
    </location>
</feature>
<comment type="function">
    <text evidence="16 17">Catalyzes the last two sequential reactions in the de novo biosynthetic pathway for UDP-N-acetylglucosamine (UDP-GlcNAc). The C-terminal domain catalyzes the transfer of acetyl group from acetyl coenzyme A to glucosamine-1-phosphate (GlcN-1-P) to produce N-acetylglucosamine-1-phosphate (GlcNAc-1-P), which is converted into UDP-GlcNAc by the transfer of uridine 5-monophosphate (from uridine 5-triphosphate), a reaction catalyzed by the N-terminal domain.</text>
</comment>
<evidence type="ECO:0000256" key="7">
    <source>
        <dbReference type="ARBA" id="ARBA00022737"/>
    </source>
</evidence>
<evidence type="ECO:0000256" key="13">
    <source>
        <dbReference type="ARBA" id="ARBA00023316"/>
    </source>
</evidence>
<dbReference type="InterPro" id="IPR011004">
    <property type="entry name" value="Trimer_LpxA-like_sf"/>
</dbReference>
<evidence type="ECO:0000256" key="11">
    <source>
        <dbReference type="ARBA" id="ARBA00023268"/>
    </source>
</evidence>
<feature type="binding site" evidence="17">
    <location>
        <position position="426"/>
    </location>
    <ligand>
        <name>acetyl-CoA</name>
        <dbReference type="ChEBI" id="CHEBI:57288"/>
    </ligand>
</feature>
<feature type="binding site" evidence="17">
    <location>
        <position position="143"/>
    </location>
    <ligand>
        <name>UDP-N-acetyl-alpha-D-glucosamine</name>
        <dbReference type="ChEBI" id="CHEBI:57705"/>
    </ligand>
</feature>
<evidence type="ECO:0000256" key="3">
    <source>
        <dbReference type="ARBA" id="ARBA00022490"/>
    </source>
</evidence>
<proteinExistence type="inferred from homology"/>
<dbReference type="InterPro" id="IPR050065">
    <property type="entry name" value="GlmU-like"/>
</dbReference>
<comment type="caution">
    <text evidence="17">Lacks conserved residue(s) required for the propagation of feature annotation.</text>
</comment>
<dbReference type="InterPro" id="IPR038009">
    <property type="entry name" value="GlmU_C_LbH"/>
</dbReference>
<dbReference type="UniPathway" id="UPA00113">
    <property type="reaction ID" value="UER00532"/>
</dbReference>
<comment type="cofactor">
    <cofactor evidence="17">
        <name>Mg(2+)</name>
        <dbReference type="ChEBI" id="CHEBI:18420"/>
    </cofactor>
    <text evidence="17">Binds 1 Mg(2+) ion per subunit.</text>
</comment>
<evidence type="ECO:0000256" key="15">
    <source>
        <dbReference type="ARBA" id="ARBA00048493"/>
    </source>
</evidence>
<keyword evidence="5 17" id="KW-0548">Nucleotidyltransferase</keyword>
<dbReference type="InterPro" id="IPR005882">
    <property type="entry name" value="Bifunctional_GlmU"/>
</dbReference>
<dbReference type="NCBIfam" id="TIGR01173">
    <property type="entry name" value="glmU"/>
    <property type="match status" value="1"/>
</dbReference>
<comment type="pathway">
    <text evidence="2 17">Nucleotide-sugar biosynthesis; UDP-N-acetyl-alpha-D-glucosamine biosynthesis; UDP-N-acetyl-alpha-D-glucosamine from N-acetyl-alpha-D-glucosamine 1-phosphate: step 1/1.</text>
</comment>
<feature type="binding site" evidence="17">
    <location>
        <position position="106"/>
    </location>
    <ligand>
        <name>Mg(2+)</name>
        <dbReference type="ChEBI" id="CHEBI:18420"/>
    </ligand>
</feature>
<dbReference type="EMBL" id="JAAEEH010000005">
    <property type="protein sequence ID" value="NDL66738.1"/>
    <property type="molecule type" value="Genomic_DNA"/>
</dbReference>
<comment type="pathway">
    <text evidence="17">Bacterial outer membrane biogenesis; LPS lipid A biosynthesis.</text>
</comment>
<feature type="binding site" evidence="17">
    <location>
        <position position="23"/>
    </location>
    <ligand>
        <name>UDP-N-acetyl-alpha-D-glucosamine</name>
        <dbReference type="ChEBI" id="CHEBI:57705"/>
    </ligand>
</feature>
<keyword evidence="7 17" id="KW-0677">Repeat</keyword>
<dbReference type="HAMAP" id="MF_01631">
    <property type="entry name" value="GlmU"/>
    <property type="match status" value="1"/>
</dbReference>
<dbReference type="CDD" id="cd03353">
    <property type="entry name" value="LbH_GlmU_C"/>
    <property type="match status" value="1"/>
</dbReference>
<dbReference type="GO" id="GO:0009245">
    <property type="term" value="P:lipid A biosynthetic process"/>
    <property type="evidence" value="ECO:0007669"/>
    <property type="project" value="UniProtKB-UniRule"/>
</dbReference>
<keyword evidence="6 17" id="KW-0479">Metal-binding</keyword>
<keyword evidence="8 17" id="KW-0460">Magnesium</keyword>
<dbReference type="GO" id="GO:0071555">
    <property type="term" value="P:cell wall organization"/>
    <property type="evidence" value="ECO:0007669"/>
    <property type="project" value="UniProtKB-KW"/>
</dbReference>
<dbReference type="Pfam" id="PF00483">
    <property type="entry name" value="NTP_transferase"/>
    <property type="match status" value="1"/>
</dbReference>
<evidence type="ECO:0000313" key="20">
    <source>
        <dbReference type="Proteomes" id="UP000461585"/>
    </source>
</evidence>
<dbReference type="GO" id="GO:0003977">
    <property type="term" value="F:UDP-N-acetylglucosamine diphosphorylase activity"/>
    <property type="evidence" value="ECO:0007669"/>
    <property type="project" value="UniProtKB-UniRule"/>
</dbReference>